<keyword evidence="2" id="KW-1185">Reference proteome</keyword>
<dbReference type="Proteomes" id="UP000041882">
    <property type="component" value="Unassembled WGS sequence"/>
</dbReference>
<protein>
    <submittedName>
        <fullName evidence="1">Uncharacterized protein</fullName>
    </submittedName>
</protein>
<evidence type="ECO:0000313" key="1">
    <source>
        <dbReference type="EMBL" id="CNH32576.1"/>
    </source>
</evidence>
<gene>
    <name evidence="1" type="ORF">ERS008472_01149</name>
</gene>
<dbReference type="EMBL" id="CQAW01000004">
    <property type="protein sequence ID" value="CNH32576.1"/>
    <property type="molecule type" value="Genomic_DNA"/>
</dbReference>
<dbReference type="AlphaFoldDB" id="A0A0T9NWU2"/>
<organism evidence="1 2">
    <name type="scientific">Yersinia thracica</name>
    <dbReference type="NCBI Taxonomy" id="2890319"/>
    <lineage>
        <taxon>Bacteria</taxon>
        <taxon>Pseudomonadati</taxon>
        <taxon>Pseudomonadota</taxon>
        <taxon>Gammaproteobacteria</taxon>
        <taxon>Enterobacterales</taxon>
        <taxon>Yersiniaceae</taxon>
        <taxon>Yersinia</taxon>
    </lineage>
</organism>
<accession>A0A0T9NWU2</accession>
<evidence type="ECO:0000313" key="2">
    <source>
        <dbReference type="Proteomes" id="UP000041882"/>
    </source>
</evidence>
<sequence>MAITAMTVRTIISVELNQSSSLPWSSMICRAPIPTTNNTNPTVSIGLISVLVSRPFRVLPATKMTTTPMGMLIKKIQPQ</sequence>
<proteinExistence type="predicted"/>
<reference evidence="2" key="1">
    <citation type="submission" date="2015-03" db="EMBL/GenBank/DDBJ databases">
        <authorList>
            <consortium name="Pathogen Informatics"/>
            <person name="Murphy D."/>
        </authorList>
    </citation>
    <scope>NUCLEOTIDE SEQUENCE [LARGE SCALE GENOMIC DNA]</scope>
    <source>
        <strain evidence="2">IP6945</strain>
    </source>
</reference>
<name>A0A0T9NWU2_9GAMM</name>